<evidence type="ECO:0000256" key="9">
    <source>
        <dbReference type="ARBA" id="ARBA00047827"/>
    </source>
</evidence>
<evidence type="ECO:0000256" key="7">
    <source>
        <dbReference type="ARBA" id="ARBA00023033"/>
    </source>
</evidence>
<dbReference type="InterPro" id="IPR001128">
    <property type="entry name" value="Cyt_P450"/>
</dbReference>
<evidence type="ECO:0000313" key="14">
    <source>
        <dbReference type="Ensembl" id="ENSSAUP00010033550.1"/>
    </source>
</evidence>
<keyword evidence="6 10" id="KW-0408">Iron</keyword>
<dbReference type="FunFam" id="1.10.630.10:FF:000002">
    <property type="entry name" value="Cytochrome P450 1A1"/>
    <property type="match status" value="1"/>
</dbReference>
<evidence type="ECO:0000256" key="3">
    <source>
        <dbReference type="ARBA" id="ARBA00022617"/>
    </source>
</evidence>
<evidence type="ECO:0000256" key="8">
    <source>
        <dbReference type="ARBA" id="ARBA00023136"/>
    </source>
</evidence>
<evidence type="ECO:0000256" key="6">
    <source>
        <dbReference type="ARBA" id="ARBA00023004"/>
    </source>
</evidence>
<comment type="similarity">
    <text evidence="2 11">Belongs to the cytochrome P450 family.</text>
</comment>
<keyword evidence="3 10" id="KW-0349">Heme</keyword>
<evidence type="ECO:0000256" key="11">
    <source>
        <dbReference type="RuleBase" id="RU000461"/>
    </source>
</evidence>
<keyword evidence="7 11" id="KW-0503">Monooxygenase</keyword>
<proteinExistence type="inferred from homology"/>
<dbReference type="GeneTree" id="ENSGT00950000183037"/>
<feature type="transmembrane region" description="Helical" evidence="13">
    <location>
        <begin position="120"/>
        <end position="139"/>
    </location>
</feature>
<dbReference type="PROSITE" id="PS00086">
    <property type="entry name" value="CYTOCHROME_P450"/>
    <property type="match status" value="1"/>
</dbReference>
<dbReference type="SUPFAM" id="SSF48264">
    <property type="entry name" value="Cytochrome P450"/>
    <property type="match status" value="1"/>
</dbReference>
<accession>A0A671W3X7</accession>
<comment type="catalytic activity">
    <reaction evidence="9">
        <text>an organic molecule + reduced [NADPH--hemoprotein reductase] + O2 = an alcohol + oxidized [NADPH--hemoprotein reductase] + H2O + H(+)</text>
        <dbReference type="Rhea" id="RHEA:17149"/>
        <dbReference type="Rhea" id="RHEA-COMP:11964"/>
        <dbReference type="Rhea" id="RHEA-COMP:11965"/>
        <dbReference type="ChEBI" id="CHEBI:15377"/>
        <dbReference type="ChEBI" id="CHEBI:15378"/>
        <dbReference type="ChEBI" id="CHEBI:15379"/>
        <dbReference type="ChEBI" id="CHEBI:30879"/>
        <dbReference type="ChEBI" id="CHEBI:57618"/>
        <dbReference type="ChEBI" id="CHEBI:58210"/>
        <dbReference type="ChEBI" id="CHEBI:142491"/>
        <dbReference type="EC" id="1.14.14.1"/>
    </reaction>
</comment>
<evidence type="ECO:0000256" key="13">
    <source>
        <dbReference type="SAM" id="Phobius"/>
    </source>
</evidence>
<evidence type="ECO:0000256" key="12">
    <source>
        <dbReference type="RuleBase" id="RU368045"/>
    </source>
</evidence>
<dbReference type="FunCoup" id="A0A671W3X7">
    <property type="interactions" value="29"/>
</dbReference>
<keyword evidence="13" id="KW-0812">Transmembrane</keyword>
<keyword evidence="12" id="KW-0492">Microsome</keyword>
<dbReference type="InterPro" id="IPR036396">
    <property type="entry name" value="Cyt_P450_sf"/>
</dbReference>
<dbReference type="Ensembl" id="ENSSAUT00010035354.1">
    <property type="protein sequence ID" value="ENSSAUP00010033550.1"/>
    <property type="gene ID" value="ENSSAUG00010014254.1"/>
</dbReference>
<dbReference type="InterPro" id="IPR008066">
    <property type="entry name" value="Cyt_P450_E_grp-I_CYP1"/>
</dbReference>
<keyword evidence="8 13" id="KW-0472">Membrane</keyword>
<evidence type="ECO:0000256" key="5">
    <source>
        <dbReference type="ARBA" id="ARBA00023002"/>
    </source>
</evidence>
<organism evidence="14 15">
    <name type="scientific">Sparus aurata</name>
    <name type="common">Gilthead sea bream</name>
    <dbReference type="NCBI Taxonomy" id="8175"/>
    <lineage>
        <taxon>Eukaryota</taxon>
        <taxon>Metazoa</taxon>
        <taxon>Chordata</taxon>
        <taxon>Craniata</taxon>
        <taxon>Vertebrata</taxon>
        <taxon>Euteleostomi</taxon>
        <taxon>Actinopterygii</taxon>
        <taxon>Neopterygii</taxon>
        <taxon>Teleostei</taxon>
        <taxon>Neoteleostei</taxon>
        <taxon>Acanthomorphata</taxon>
        <taxon>Eupercaria</taxon>
        <taxon>Spariformes</taxon>
        <taxon>Sparidae</taxon>
        <taxon>Sparus</taxon>
    </lineage>
</organism>
<evidence type="ECO:0000313" key="15">
    <source>
        <dbReference type="Proteomes" id="UP000472265"/>
    </source>
</evidence>
<dbReference type="GO" id="GO:0042446">
    <property type="term" value="P:hormone biosynthetic process"/>
    <property type="evidence" value="ECO:0007669"/>
    <property type="project" value="TreeGrafter"/>
</dbReference>
<dbReference type="AlphaFoldDB" id="A0A671W3X7"/>
<dbReference type="InParanoid" id="A0A671W3X7"/>
<sequence length="631" mass="71143">MGRCGHWLVGLYLSFTLSQVSRHVCLSIVSGPLLPLQGAQLLLKGTSWIVPVDQTSNLILLCFGLFPALCCLALQCFFLHTHTSYRGYYMGLSLSLRICSLPAKMRLTFETLPIRENPCVSLSGVTVALCLLTLLLMALRGRKSHHHYSQLDHTKYPPPPGPTPWPLVGNLLQMGDQIHLSLTNLRLQYGDVFKMRLGSLTVVVLSGYSTIRQALVRQGEAFAGRPDLFTFSAVANGTSMTFSEKYGPAWMLHKKLCKNALRSFSQAEPRGSGATCLLEEQVCAEAAEMVEVIREQAAAGDKAGVDPVMPLVTSVANVVCALCFGKRYDYNDKEFLTIVHINNEVLRIFAAGNLADFFPVFRYVPSPSLRKMVQHIRRMNGFMERSIEEHISSFDKNCIRDITDALIALCEDRDESKDTSMLTNSQIIHSVIDIFGAGFDTIIAGLQWSLLYLIKFPDIQDRIHQEIDDHIGTARLPRFSDKPKMPFTEAFIYEVFRHASYVPFTIPHCTTRNITLNGYFIPKDTCVFINQYQVNHDIDLWGDPDTFRPERFLGSSDILNKELTEKVLIFGMGKRRCLGDGFARLEMFVFLTTLLHRLRIENVPGQELDLSTDFGLTMKPRPYRITISSRF</sequence>
<dbReference type="Gene3D" id="1.10.630.10">
    <property type="entry name" value="Cytochrome P450"/>
    <property type="match status" value="1"/>
</dbReference>
<dbReference type="PANTHER" id="PTHR24289:SF22">
    <property type="entry name" value="CYTOCHROME P450 1A"/>
    <property type="match status" value="1"/>
</dbReference>
<evidence type="ECO:0000256" key="10">
    <source>
        <dbReference type="PIRSR" id="PIRSR602401-1"/>
    </source>
</evidence>
<reference evidence="14" key="3">
    <citation type="submission" date="2025-09" db="UniProtKB">
        <authorList>
            <consortium name="Ensembl"/>
        </authorList>
    </citation>
    <scope>IDENTIFICATION</scope>
</reference>
<comment type="function">
    <text evidence="12">Cytochromes P450 are a group of heme-thiolate monooxygenases. They oxidize a variety of structurally unrelated compounds, including steroids, fatty acids, and xenobiotics.</text>
</comment>
<dbReference type="InterPro" id="IPR017972">
    <property type="entry name" value="Cyt_P450_CS"/>
</dbReference>
<keyword evidence="12" id="KW-0256">Endoplasmic reticulum</keyword>
<dbReference type="GO" id="GO:0005789">
    <property type="term" value="C:endoplasmic reticulum membrane"/>
    <property type="evidence" value="ECO:0007669"/>
    <property type="project" value="UniProtKB-SubCell"/>
</dbReference>
<feature type="transmembrane region" description="Helical" evidence="13">
    <location>
        <begin position="58"/>
        <end position="80"/>
    </location>
</feature>
<keyword evidence="13" id="KW-1133">Transmembrane helix</keyword>
<dbReference type="PRINTS" id="PR00385">
    <property type="entry name" value="P450"/>
</dbReference>
<keyword evidence="4 10" id="KW-0479">Metal-binding</keyword>
<feature type="binding site" description="axial binding residue" evidence="10">
    <location>
        <position position="577"/>
    </location>
    <ligand>
        <name>heme</name>
        <dbReference type="ChEBI" id="CHEBI:30413"/>
    </ligand>
    <ligandPart>
        <name>Fe</name>
        <dbReference type="ChEBI" id="CHEBI:18248"/>
    </ligandPart>
</feature>
<evidence type="ECO:0000256" key="1">
    <source>
        <dbReference type="ARBA" id="ARBA00001971"/>
    </source>
</evidence>
<dbReference type="PANTHER" id="PTHR24289">
    <property type="entry name" value="STEROID 17-ALPHA-HYDROXYLASE/17,20 LYASE"/>
    <property type="match status" value="1"/>
</dbReference>
<dbReference type="Pfam" id="PF00067">
    <property type="entry name" value="p450"/>
    <property type="match status" value="1"/>
</dbReference>
<protein>
    <recommendedName>
        <fullName evidence="12">Cytochrome P450 1A</fullName>
        <ecNumber evidence="12">1.14.14.1</ecNumber>
    </recommendedName>
</protein>
<evidence type="ECO:0000256" key="4">
    <source>
        <dbReference type="ARBA" id="ARBA00022723"/>
    </source>
</evidence>
<reference evidence="14" key="1">
    <citation type="submission" date="2021-04" db="EMBL/GenBank/DDBJ databases">
        <authorList>
            <consortium name="Wellcome Sanger Institute Data Sharing"/>
        </authorList>
    </citation>
    <scope>NUCLEOTIDE SEQUENCE [LARGE SCALE GENOMIC DNA]</scope>
</reference>
<comment type="cofactor">
    <cofactor evidence="1 10 12">
        <name>heme</name>
        <dbReference type="ChEBI" id="CHEBI:30413"/>
    </cofactor>
</comment>
<keyword evidence="15" id="KW-1185">Reference proteome</keyword>
<dbReference type="GO" id="GO:0042448">
    <property type="term" value="P:progesterone metabolic process"/>
    <property type="evidence" value="ECO:0007669"/>
    <property type="project" value="TreeGrafter"/>
</dbReference>
<dbReference type="InterPro" id="IPR002401">
    <property type="entry name" value="Cyt_P450_E_grp-I"/>
</dbReference>
<gene>
    <name evidence="14" type="primary">LOC115580995</name>
</gene>
<dbReference type="GO" id="GO:0050649">
    <property type="term" value="F:testosterone 6-beta-hydroxylase activity"/>
    <property type="evidence" value="ECO:0007669"/>
    <property type="project" value="Ensembl"/>
</dbReference>
<name>A0A671W3X7_SPAAU</name>
<reference evidence="14" key="2">
    <citation type="submission" date="2025-08" db="UniProtKB">
        <authorList>
            <consortium name="Ensembl"/>
        </authorList>
    </citation>
    <scope>IDENTIFICATION</scope>
</reference>
<dbReference type="GO" id="GO:0004508">
    <property type="term" value="F:steroid 17-alpha-monooxygenase activity"/>
    <property type="evidence" value="ECO:0007669"/>
    <property type="project" value="TreeGrafter"/>
</dbReference>
<dbReference type="GO" id="GO:0005506">
    <property type="term" value="F:iron ion binding"/>
    <property type="evidence" value="ECO:0007669"/>
    <property type="project" value="UniProtKB-UniRule"/>
</dbReference>
<evidence type="ECO:0000256" key="2">
    <source>
        <dbReference type="ARBA" id="ARBA00010617"/>
    </source>
</evidence>
<keyword evidence="5 11" id="KW-0560">Oxidoreductase</keyword>
<comment type="subcellular location">
    <subcellularLocation>
        <location evidence="12">Endoplasmic reticulum membrane</location>
        <topology evidence="12">Peripheral membrane protein</topology>
    </subcellularLocation>
    <subcellularLocation>
        <location evidence="12">Microsome membrane</location>
        <topology evidence="12">Peripheral membrane protein</topology>
    </subcellularLocation>
</comment>
<dbReference type="EC" id="1.14.14.1" evidence="12"/>
<dbReference type="GO" id="GO:0020037">
    <property type="term" value="F:heme binding"/>
    <property type="evidence" value="ECO:0007669"/>
    <property type="project" value="UniProtKB-UniRule"/>
</dbReference>
<dbReference type="PRINTS" id="PR00463">
    <property type="entry name" value="EP450I"/>
</dbReference>
<dbReference type="PRINTS" id="PR01683">
    <property type="entry name" value="EP450ICYP1A"/>
</dbReference>
<dbReference type="Proteomes" id="UP000472265">
    <property type="component" value="Chromosome 5"/>
</dbReference>